<dbReference type="PANTHER" id="PTHR33576">
    <property type="entry name" value="CARBOHYDRATE BINDING DOMAIN-CONTAINING PROTEIN-RELATED"/>
    <property type="match status" value="1"/>
</dbReference>
<dbReference type="InterPro" id="IPR021837">
    <property type="entry name" value="CfaA/B/C"/>
</dbReference>
<sequence length="305" mass="32977">MKLFVCLIILAISLIACTKSTQIANEYINFVAYSDAECQQLAESGFGYSIASDTCVSIDATNNFIFTVNKGNISWSTYDVSNSLSGRCITQNAPNQTFPINSCVRSTIINYNSGTGSPQYPLFYKLEFSSAPYIPADSYINSFMGGECQVDNIVTLQYILNNTRLSNKISRSTNLFYCQPITNQPYQIICTNGVQGCQKPQPSASSNNPSNSDCVIIPPFYNSSSDSSYTSGCSGTGCCTSGSCSGTSGSFTGSSYTSGGYTSSGGWGLKTKDDKDKQLDITNNNNNNAEASYDPLNFYEYTFCS</sequence>
<gene>
    <name evidence="2" type="ORF">RB653_004298</name>
</gene>
<evidence type="ECO:0000313" key="3">
    <source>
        <dbReference type="Proteomes" id="UP001344447"/>
    </source>
</evidence>
<dbReference type="Proteomes" id="UP001344447">
    <property type="component" value="Unassembled WGS sequence"/>
</dbReference>
<organism evidence="2 3">
    <name type="scientific">Dictyostelium firmibasis</name>
    <dbReference type="NCBI Taxonomy" id="79012"/>
    <lineage>
        <taxon>Eukaryota</taxon>
        <taxon>Amoebozoa</taxon>
        <taxon>Evosea</taxon>
        <taxon>Eumycetozoa</taxon>
        <taxon>Dictyostelia</taxon>
        <taxon>Dictyosteliales</taxon>
        <taxon>Dictyosteliaceae</taxon>
        <taxon>Dictyostelium</taxon>
    </lineage>
</organism>
<dbReference type="AlphaFoldDB" id="A0AAN7U5X2"/>
<dbReference type="PANTHER" id="PTHR33576:SF7">
    <property type="entry name" value="CARBOHYDRATE BINDING DOMAIN-CONTAINING PROTEIN"/>
    <property type="match status" value="1"/>
</dbReference>
<feature type="signal peptide" evidence="1">
    <location>
        <begin position="1"/>
        <end position="20"/>
    </location>
</feature>
<reference evidence="2 3" key="1">
    <citation type="submission" date="2023-11" db="EMBL/GenBank/DDBJ databases">
        <title>Dfirmibasis_genome.</title>
        <authorList>
            <person name="Edelbroek B."/>
            <person name="Kjellin J."/>
            <person name="Jerlstrom-Hultqvist J."/>
            <person name="Soderbom F."/>
        </authorList>
    </citation>
    <scope>NUCLEOTIDE SEQUENCE [LARGE SCALE GENOMIC DNA]</scope>
    <source>
        <strain evidence="2 3">TNS-C-14</strain>
    </source>
</reference>
<comment type="caution">
    <text evidence="2">The sequence shown here is derived from an EMBL/GenBank/DDBJ whole genome shotgun (WGS) entry which is preliminary data.</text>
</comment>
<proteinExistence type="predicted"/>
<dbReference type="Pfam" id="PF11912">
    <property type="entry name" value="CfaA_B_C"/>
    <property type="match status" value="1"/>
</dbReference>
<keyword evidence="1" id="KW-0732">Signal</keyword>
<name>A0AAN7U5X2_9MYCE</name>
<evidence type="ECO:0000313" key="2">
    <source>
        <dbReference type="EMBL" id="KAK5582713.1"/>
    </source>
</evidence>
<dbReference type="EMBL" id="JAVFKY010000001">
    <property type="protein sequence ID" value="KAK5582713.1"/>
    <property type="molecule type" value="Genomic_DNA"/>
</dbReference>
<accession>A0AAN7U5X2</accession>
<dbReference type="PROSITE" id="PS51257">
    <property type="entry name" value="PROKAR_LIPOPROTEIN"/>
    <property type="match status" value="1"/>
</dbReference>
<protein>
    <recommendedName>
        <fullName evidence="4">Lipoprotein</fullName>
    </recommendedName>
</protein>
<evidence type="ECO:0000256" key="1">
    <source>
        <dbReference type="SAM" id="SignalP"/>
    </source>
</evidence>
<evidence type="ECO:0008006" key="4">
    <source>
        <dbReference type="Google" id="ProtNLM"/>
    </source>
</evidence>
<feature type="chain" id="PRO_5043021652" description="Lipoprotein" evidence="1">
    <location>
        <begin position="21"/>
        <end position="305"/>
    </location>
</feature>
<keyword evidence="3" id="KW-1185">Reference proteome</keyword>